<accession>M5FTZ0</accession>
<evidence type="ECO:0008006" key="3">
    <source>
        <dbReference type="Google" id="ProtNLM"/>
    </source>
</evidence>
<sequence length="350" mass="39853">MSAPEDPCFIKTSTISLLPGMMRQEERHPEELIELQVLSADLSKLKLCHVLVLNLGLPVPEIYPRYPKRRDDVKMIDFEGSDIPPYPILKLPISHAYAGFLARIREIVRITRLQADFPAIDAISIQGMWGKEPWDIDLCNALDGLHPRVLDIDYLDNNLNLTNFSQLRSPFSLEWLIIRRGYYAEVIFDSESLACPYGLQLFWCFAVTLHPIPGPSALRHLILTGNDARESFGKMRYRTNLLDNLEVLTIESYNGSDFPFDSNPNNFFSALHATSTLRILGLSFGIQRAAEMNKGLPAHLPDQIETFTFRYHPALISNTAPWLTCINNQNWLPNLKKLSLFPTMPFKPAN</sequence>
<gene>
    <name evidence="1" type="ORF">DACRYDRAFT_108472</name>
</gene>
<dbReference type="AlphaFoldDB" id="M5FTZ0"/>
<protein>
    <recommendedName>
        <fullName evidence="3">F-box domain-containing protein</fullName>
    </recommendedName>
</protein>
<name>M5FTZ0_DACPD</name>
<reference evidence="1 2" key="1">
    <citation type="journal article" date="2012" name="Science">
        <title>The Paleozoic origin of enzymatic lignin decomposition reconstructed from 31 fungal genomes.</title>
        <authorList>
            <person name="Floudas D."/>
            <person name="Binder M."/>
            <person name="Riley R."/>
            <person name="Barry K."/>
            <person name="Blanchette R.A."/>
            <person name="Henrissat B."/>
            <person name="Martinez A.T."/>
            <person name="Otillar R."/>
            <person name="Spatafora J.W."/>
            <person name="Yadav J.S."/>
            <person name="Aerts A."/>
            <person name="Benoit I."/>
            <person name="Boyd A."/>
            <person name="Carlson A."/>
            <person name="Copeland A."/>
            <person name="Coutinho P.M."/>
            <person name="de Vries R.P."/>
            <person name="Ferreira P."/>
            <person name="Findley K."/>
            <person name="Foster B."/>
            <person name="Gaskell J."/>
            <person name="Glotzer D."/>
            <person name="Gorecki P."/>
            <person name="Heitman J."/>
            <person name="Hesse C."/>
            <person name="Hori C."/>
            <person name="Igarashi K."/>
            <person name="Jurgens J.A."/>
            <person name="Kallen N."/>
            <person name="Kersten P."/>
            <person name="Kohler A."/>
            <person name="Kuees U."/>
            <person name="Kumar T.K.A."/>
            <person name="Kuo A."/>
            <person name="LaButti K."/>
            <person name="Larrondo L.F."/>
            <person name="Lindquist E."/>
            <person name="Ling A."/>
            <person name="Lombard V."/>
            <person name="Lucas S."/>
            <person name="Lundell T."/>
            <person name="Martin R."/>
            <person name="McLaughlin D.J."/>
            <person name="Morgenstern I."/>
            <person name="Morin E."/>
            <person name="Murat C."/>
            <person name="Nagy L.G."/>
            <person name="Nolan M."/>
            <person name="Ohm R.A."/>
            <person name="Patyshakuliyeva A."/>
            <person name="Rokas A."/>
            <person name="Ruiz-Duenas F.J."/>
            <person name="Sabat G."/>
            <person name="Salamov A."/>
            <person name="Samejima M."/>
            <person name="Schmutz J."/>
            <person name="Slot J.C."/>
            <person name="St John F."/>
            <person name="Stenlid J."/>
            <person name="Sun H."/>
            <person name="Sun S."/>
            <person name="Syed K."/>
            <person name="Tsang A."/>
            <person name="Wiebenga A."/>
            <person name="Young D."/>
            <person name="Pisabarro A."/>
            <person name="Eastwood D.C."/>
            <person name="Martin F."/>
            <person name="Cullen D."/>
            <person name="Grigoriev I.V."/>
            <person name="Hibbett D.S."/>
        </authorList>
    </citation>
    <scope>NUCLEOTIDE SEQUENCE [LARGE SCALE GENOMIC DNA]</scope>
    <source>
        <strain evidence="1 2">DJM-731 SS1</strain>
    </source>
</reference>
<evidence type="ECO:0000313" key="1">
    <source>
        <dbReference type="EMBL" id="EJU01141.1"/>
    </source>
</evidence>
<dbReference type="EMBL" id="JH795865">
    <property type="protein sequence ID" value="EJU01141.1"/>
    <property type="molecule type" value="Genomic_DNA"/>
</dbReference>
<organism evidence="1 2">
    <name type="scientific">Dacryopinax primogenitus (strain DJM 731)</name>
    <name type="common">Brown rot fungus</name>
    <dbReference type="NCBI Taxonomy" id="1858805"/>
    <lineage>
        <taxon>Eukaryota</taxon>
        <taxon>Fungi</taxon>
        <taxon>Dikarya</taxon>
        <taxon>Basidiomycota</taxon>
        <taxon>Agaricomycotina</taxon>
        <taxon>Dacrymycetes</taxon>
        <taxon>Dacrymycetales</taxon>
        <taxon>Dacrymycetaceae</taxon>
        <taxon>Dacryopinax</taxon>
    </lineage>
</organism>
<dbReference type="GeneID" id="63683717"/>
<evidence type="ECO:0000313" key="2">
    <source>
        <dbReference type="Proteomes" id="UP000030653"/>
    </source>
</evidence>
<dbReference type="HOGENOM" id="CLU_792321_0_0_1"/>
<keyword evidence="2" id="KW-1185">Reference proteome</keyword>
<dbReference type="SUPFAM" id="SSF52058">
    <property type="entry name" value="L domain-like"/>
    <property type="match status" value="1"/>
</dbReference>
<dbReference type="RefSeq" id="XP_040628038.1">
    <property type="nucleotide sequence ID" value="XM_040768655.1"/>
</dbReference>
<dbReference type="Proteomes" id="UP000030653">
    <property type="component" value="Unassembled WGS sequence"/>
</dbReference>
<proteinExistence type="predicted"/>